<name>W1DT90_KLEPN</name>
<organism evidence="1 2">
    <name type="scientific">Klebsiella pneumoniae IS43</name>
    <dbReference type="NCBI Taxonomy" id="1432552"/>
    <lineage>
        <taxon>Bacteria</taxon>
        <taxon>Pseudomonadati</taxon>
        <taxon>Pseudomonadota</taxon>
        <taxon>Gammaproteobacteria</taxon>
        <taxon>Enterobacterales</taxon>
        <taxon>Enterobacteriaceae</taxon>
        <taxon>Klebsiella/Raoultella group</taxon>
        <taxon>Klebsiella</taxon>
        <taxon>Klebsiella pneumoniae complex</taxon>
    </lineage>
</organism>
<proteinExistence type="predicted"/>
<evidence type="ECO:0000313" key="2">
    <source>
        <dbReference type="Proteomes" id="UP000019183"/>
    </source>
</evidence>
<accession>W1DT90</accession>
<dbReference type="EMBL" id="CBWK010000737">
    <property type="protein sequence ID" value="CDL12032.1"/>
    <property type="molecule type" value="Genomic_DNA"/>
</dbReference>
<keyword evidence="2" id="KW-1185">Reference proteome</keyword>
<protein>
    <submittedName>
        <fullName evidence="1">Uncharacterized protein</fullName>
    </submittedName>
</protein>
<reference evidence="1" key="1">
    <citation type="submission" date="2013-10" db="EMBL/GenBank/DDBJ databases">
        <title>Antibiotic resistance diversity of beta-lactamase producers in the General Hospital Vienna.</title>
        <authorList>
            <person name="Barisic I."/>
            <person name="Mitteregger D."/>
            <person name="Hirschl A.M."/>
            <person name="Noehammer C."/>
            <person name="Wiesinger-Mayr H."/>
        </authorList>
    </citation>
    <scope>NUCLEOTIDE SEQUENCE [LARGE SCALE GENOMIC DNA]</scope>
    <source>
        <strain evidence="1">IS43</strain>
    </source>
</reference>
<dbReference type="Proteomes" id="UP000019183">
    <property type="component" value="Unassembled WGS sequence"/>
</dbReference>
<comment type="caution">
    <text evidence="1">The sequence shown here is derived from an EMBL/GenBank/DDBJ whole genome shotgun (WGS) entry which is preliminary data.</text>
</comment>
<dbReference type="AlphaFoldDB" id="W1DT90"/>
<evidence type="ECO:0000313" key="1">
    <source>
        <dbReference type="EMBL" id="CDL12032.1"/>
    </source>
</evidence>
<sequence>MLIFNDVAAAEVATDVAGSPVFGDGLFPAIDGSRFKGFESDIVVEIIVIAQRIEIPATAVDRQVGRPVVGDAGIGNILPHSPGADAVWPAGQRRLRQRVAEFVLAPERLGHHRQAQQTQHVLFAGLAEVNTHGQRRDGLHGGAFIKQAKLRHPFGHKLVEGKRHIAGGDRRAVMEAGARVERDLHPGIVLGIARPLGNQRVVAAGLIIRGGEQGIVERLRAYRGVAAQRITVEVIKGADRRQGEGAAFRRPGIDVIKMTETGGVFRFADNREGYAFLNGLRLSVQAKQSQQNQKEARIHRRQNTLSWPAPMADIRSRIISET</sequence>